<dbReference type="EMBL" id="CP074402">
    <property type="protein sequence ID" value="QVJ00790.1"/>
    <property type="molecule type" value="Genomic_DNA"/>
</dbReference>
<reference evidence="1" key="1">
    <citation type="submission" date="2021-05" db="EMBL/GenBank/DDBJ databases">
        <authorList>
            <person name="Kaiqin L."/>
            <person name="Jian G."/>
        </authorList>
    </citation>
    <scope>NUCLEOTIDE SEQUENCE</scope>
    <source>
        <strain evidence="1">HDS5</strain>
    </source>
</reference>
<protein>
    <submittedName>
        <fullName evidence="1">Uncharacterized protein</fullName>
    </submittedName>
</protein>
<sequence>MDPIVIGGLAGAVGSVVTALTTQVFAHRTKARELEHTERVRLEQERSEDEKMRAEQRRSGYVALNSQAREFLAALTDLLKAVEAQEPRDEEKSTLDRVRSSYRHCYADAQLALSDEILEIASGVNKNLTGLFGLVRRLDIGRPRPGETYEAAERKRQEVWIWLAKLRAAMRADLGVSDA</sequence>
<evidence type="ECO:0000313" key="1">
    <source>
        <dbReference type="EMBL" id="QVJ00790.1"/>
    </source>
</evidence>
<dbReference type="AlphaFoldDB" id="A0A975L7Y2"/>
<dbReference type="Proteomes" id="UP000682416">
    <property type="component" value="Chromosome"/>
</dbReference>
<evidence type="ECO:0000313" key="2">
    <source>
        <dbReference type="Proteomes" id="UP000682416"/>
    </source>
</evidence>
<name>A0A975L7Y2_9ACTN</name>
<proteinExistence type="predicted"/>
<organism evidence="1 2">
    <name type="scientific">Nocardiopsis eucommiae</name>
    <dbReference type="NCBI Taxonomy" id="2831970"/>
    <lineage>
        <taxon>Bacteria</taxon>
        <taxon>Bacillati</taxon>
        <taxon>Actinomycetota</taxon>
        <taxon>Actinomycetes</taxon>
        <taxon>Streptosporangiales</taxon>
        <taxon>Nocardiopsidaceae</taxon>
        <taxon>Nocardiopsis</taxon>
    </lineage>
</organism>
<accession>A0A975L7Y2</accession>
<gene>
    <name evidence="1" type="ORF">KGD82_20210</name>
</gene>
<keyword evidence="2" id="KW-1185">Reference proteome</keyword>
<dbReference type="KEGG" id="nec:KGD82_20210"/>